<sequence length="437" mass="49796">MERINPRIALPCPDLPPELLDKIAKRLPSEIDVCRFRAVCRCWRSSTPPYKFPTIKLPFPFHPKSNPDPKHSGAYFILTERVVCRIQLPDSRDPDFWLVKVEHAENGKATILNPVTHRKIQIPAAIEMPKVLNILDSVVSEVCKAYALRYVNPSKPDERDDYYDYRYANKVISSVNVENGEYVVMVIDFASRLWRIRSGRKEWKRIGNYSKPFYDVAIVKGQFHAIDAAGGVWAFNSKFGWKTAASCTSKNALKRRLVELYNGELVMVEEMGGPGRGPVSRHFRVKEPVVDVGIYALSKQLEKWVDAKAMDGCIIVVGDDCSFSVPTREGLKAARVFYMDRYSFVQDSFLEDDILRISDDYTCFECDCRGSCNCFHDLEPIATEYLVASDDVGREFEGFYGHNIGVCDFETGKTGTALMFPEYANIFWPPPAWLSRT</sequence>
<feature type="domain" description="F-box" evidence="1">
    <location>
        <begin position="15"/>
        <end position="55"/>
    </location>
</feature>
<dbReference type="InterPro" id="IPR001810">
    <property type="entry name" value="F-box_dom"/>
</dbReference>
<proteinExistence type="predicted"/>
<dbReference type="PANTHER" id="PTHR47123:SF6">
    <property type="entry name" value="F-BOX PROTEIN SKIP23-LIKE ISOFORM X1"/>
    <property type="match status" value="1"/>
</dbReference>
<organism evidence="2 3">
    <name type="scientific">Perilla frutescens var. hirtella</name>
    <name type="common">Perilla citriodora</name>
    <name type="synonym">Perilla setoyensis</name>
    <dbReference type="NCBI Taxonomy" id="608512"/>
    <lineage>
        <taxon>Eukaryota</taxon>
        <taxon>Viridiplantae</taxon>
        <taxon>Streptophyta</taxon>
        <taxon>Embryophyta</taxon>
        <taxon>Tracheophyta</taxon>
        <taxon>Spermatophyta</taxon>
        <taxon>Magnoliopsida</taxon>
        <taxon>eudicotyledons</taxon>
        <taxon>Gunneridae</taxon>
        <taxon>Pentapetalae</taxon>
        <taxon>asterids</taxon>
        <taxon>lamiids</taxon>
        <taxon>Lamiales</taxon>
        <taxon>Lamiaceae</taxon>
        <taxon>Nepetoideae</taxon>
        <taxon>Elsholtzieae</taxon>
        <taxon>Perilla</taxon>
    </lineage>
</organism>
<protein>
    <recommendedName>
        <fullName evidence="1">F-box domain-containing protein</fullName>
    </recommendedName>
</protein>
<dbReference type="Pfam" id="PF03478">
    <property type="entry name" value="Beta-prop_KIB1-4"/>
    <property type="match status" value="1"/>
</dbReference>
<dbReference type="InterPro" id="IPR051304">
    <property type="entry name" value="SCF_F-box_domain"/>
</dbReference>
<keyword evidence="3" id="KW-1185">Reference proteome</keyword>
<name>A0AAD4JQN3_PERFH</name>
<reference evidence="2 3" key="1">
    <citation type="journal article" date="2021" name="Nat. Commun.">
        <title>Incipient diploidization of the medicinal plant Perilla within 10,000 years.</title>
        <authorList>
            <person name="Zhang Y."/>
            <person name="Shen Q."/>
            <person name="Leng L."/>
            <person name="Zhang D."/>
            <person name="Chen S."/>
            <person name="Shi Y."/>
            <person name="Ning Z."/>
            <person name="Chen S."/>
        </authorList>
    </citation>
    <scope>NUCLEOTIDE SEQUENCE [LARGE SCALE GENOMIC DNA]</scope>
    <source>
        <strain evidence="3">cv. PC099</strain>
    </source>
</reference>
<gene>
    <name evidence="2" type="ORF">C2S53_010762</name>
</gene>
<dbReference type="EMBL" id="SDAM02000018">
    <property type="protein sequence ID" value="KAH6837360.1"/>
    <property type="molecule type" value="Genomic_DNA"/>
</dbReference>
<dbReference type="Proteomes" id="UP001190926">
    <property type="component" value="Unassembled WGS sequence"/>
</dbReference>
<evidence type="ECO:0000313" key="2">
    <source>
        <dbReference type="EMBL" id="KAH6837360.1"/>
    </source>
</evidence>
<comment type="caution">
    <text evidence="2">The sequence shown here is derived from an EMBL/GenBank/DDBJ whole genome shotgun (WGS) entry which is preliminary data.</text>
</comment>
<dbReference type="InterPro" id="IPR005174">
    <property type="entry name" value="KIB1-4_b-propeller"/>
</dbReference>
<dbReference type="Gene3D" id="1.20.1280.50">
    <property type="match status" value="1"/>
</dbReference>
<dbReference type="SUPFAM" id="SSF81383">
    <property type="entry name" value="F-box domain"/>
    <property type="match status" value="1"/>
</dbReference>
<dbReference type="InterPro" id="IPR036047">
    <property type="entry name" value="F-box-like_dom_sf"/>
</dbReference>
<accession>A0AAD4JQN3</accession>
<dbReference type="Pfam" id="PF12937">
    <property type="entry name" value="F-box-like"/>
    <property type="match status" value="1"/>
</dbReference>
<dbReference type="SMART" id="SM00256">
    <property type="entry name" value="FBOX"/>
    <property type="match status" value="1"/>
</dbReference>
<dbReference type="PANTHER" id="PTHR47123">
    <property type="entry name" value="F-BOX PROTEIN SKIP23"/>
    <property type="match status" value="1"/>
</dbReference>
<evidence type="ECO:0000259" key="1">
    <source>
        <dbReference type="SMART" id="SM00256"/>
    </source>
</evidence>
<evidence type="ECO:0000313" key="3">
    <source>
        <dbReference type="Proteomes" id="UP001190926"/>
    </source>
</evidence>
<dbReference type="AlphaFoldDB" id="A0AAD4JQN3"/>